<evidence type="ECO:0000313" key="1">
    <source>
        <dbReference type="EMBL" id="KAK5049159.1"/>
    </source>
</evidence>
<dbReference type="EMBL" id="JAVRRF010000048">
    <property type="protein sequence ID" value="KAK5049159.1"/>
    <property type="molecule type" value="Genomic_DNA"/>
</dbReference>
<comment type="caution">
    <text evidence="1">The sequence shown here is derived from an EMBL/GenBank/DDBJ whole genome shotgun (WGS) entry which is preliminary data.</text>
</comment>
<accession>A0ABR0IV00</accession>
<reference evidence="1 2" key="1">
    <citation type="submission" date="2023-08" db="EMBL/GenBank/DDBJ databases">
        <title>Black Yeasts Isolated from many extreme environments.</title>
        <authorList>
            <person name="Coleine C."/>
            <person name="Stajich J.E."/>
            <person name="Selbmann L."/>
        </authorList>
    </citation>
    <scope>NUCLEOTIDE SEQUENCE [LARGE SCALE GENOMIC DNA]</scope>
    <source>
        <strain evidence="1 2">CCFEE 6328</strain>
    </source>
</reference>
<organism evidence="1 2">
    <name type="scientific">Exophiala sideris</name>
    <dbReference type="NCBI Taxonomy" id="1016849"/>
    <lineage>
        <taxon>Eukaryota</taxon>
        <taxon>Fungi</taxon>
        <taxon>Dikarya</taxon>
        <taxon>Ascomycota</taxon>
        <taxon>Pezizomycotina</taxon>
        <taxon>Eurotiomycetes</taxon>
        <taxon>Chaetothyriomycetidae</taxon>
        <taxon>Chaetothyriales</taxon>
        <taxon>Herpotrichiellaceae</taxon>
        <taxon>Exophiala</taxon>
    </lineage>
</organism>
<gene>
    <name evidence="1" type="ORF">LTR69_011186</name>
</gene>
<keyword evidence="2" id="KW-1185">Reference proteome</keyword>
<sequence length="118" mass="13666">MSASSYIADMTQLDLEDASRIDEILSQIHQKLNSSEQLSAAVKYKLTEKGQNERSRFSKLLNYEGPEEATLELLRREKERWFNRPATFWLKGVPTFPSLHERQAHIVGIYLQAERVDA</sequence>
<proteinExistence type="predicted"/>
<name>A0ABR0IV00_9EURO</name>
<protein>
    <submittedName>
        <fullName evidence="1">Uncharacterized protein</fullName>
    </submittedName>
</protein>
<evidence type="ECO:0000313" key="2">
    <source>
        <dbReference type="Proteomes" id="UP001345691"/>
    </source>
</evidence>
<dbReference type="Proteomes" id="UP001345691">
    <property type="component" value="Unassembled WGS sequence"/>
</dbReference>